<accession>A0A3N1HCV5</accession>
<evidence type="ECO:0000313" key="2">
    <source>
        <dbReference type="EMBL" id="ROP40329.1"/>
    </source>
</evidence>
<protein>
    <submittedName>
        <fullName evidence="2">Putative membrane protein</fullName>
    </submittedName>
</protein>
<gene>
    <name evidence="2" type="ORF">EDD40_5737</name>
</gene>
<dbReference type="OrthoDB" id="4310309at2"/>
<keyword evidence="3" id="KW-1185">Reference proteome</keyword>
<dbReference type="EMBL" id="RJKM01000001">
    <property type="protein sequence ID" value="ROP40329.1"/>
    <property type="molecule type" value="Genomic_DNA"/>
</dbReference>
<dbReference type="RefSeq" id="WP_123745644.1">
    <property type="nucleotide sequence ID" value="NZ_RJKM01000001.1"/>
</dbReference>
<name>A0A3N1HCV5_9PSEU</name>
<organism evidence="2 3">
    <name type="scientific">Saccharothrix texasensis</name>
    <dbReference type="NCBI Taxonomy" id="103734"/>
    <lineage>
        <taxon>Bacteria</taxon>
        <taxon>Bacillati</taxon>
        <taxon>Actinomycetota</taxon>
        <taxon>Actinomycetes</taxon>
        <taxon>Pseudonocardiales</taxon>
        <taxon>Pseudonocardiaceae</taxon>
        <taxon>Saccharothrix</taxon>
    </lineage>
</organism>
<reference evidence="2 3" key="1">
    <citation type="submission" date="2018-11" db="EMBL/GenBank/DDBJ databases">
        <title>Sequencing the genomes of 1000 actinobacteria strains.</title>
        <authorList>
            <person name="Klenk H.-P."/>
        </authorList>
    </citation>
    <scope>NUCLEOTIDE SEQUENCE [LARGE SCALE GENOMIC DNA]</scope>
    <source>
        <strain evidence="2 3">DSM 44231</strain>
    </source>
</reference>
<dbReference type="Proteomes" id="UP000268727">
    <property type="component" value="Unassembled WGS sequence"/>
</dbReference>
<feature type="signal peptide" evidence="1">
    <location>
        <begin position="1"/>
        <end position="22"/>
    </location>
</feature>
<evidence type="ECO:0000256" key="1">
    <source>
        <dbReference type="SAM" id="SignalP"/>
    </source>
</evidence>
<sequence>MRRTLSAALALVSVISATPAAAAGPGYVELALLPGGTKGSAVDINDAGVVVGRGTDAAGKAKPVRWDAEGRITELTPPPGATPGKVFGVDADGAAYGNTSAPGRNSQATRWNPDGSTTVLDVPPGDTYSFALAVNDGGTVVGYSGDYATGVRRAVRWGRDGAATVLPAPGPAATTAAEASAIDEAGVIAGIATTEDDLAHHVRWDDGVLTVLGVVPDATYSAVTDVNGRYVVGRVQRGDRTAFGVRWDGTALSEVPSPTGDHSLVHAVDAEGTAFGQVTSRPARWAADGTVSIMALPDGYAAGEVLELNDRGVAAGTAISRYDRPIRWSASGEVTLLPAPPGTYGSAQGINDAGVVVGEYGGRPLLWP</sequence>
<keyword evidence="1" id="KW-0732">Signal</keyword>
<comment type="caution">
    <text evidence="2">The sequence shown here is derived from an EMBL/GenBank/DDBJ whole genome shotgun (WGS) entry which is preliminary data.</text>
</comment>
<feature type="chain" id="PRO_5018168326" evidence="1">
    <location>
        <begin position="23"/>
        <end position="368"/>
    </location>
</feature>
<dbReference type="AlphaFoldDB" id="A0A3N1HCV5"/>
<evidence type="ECO:0000313" key="3">
    <source>
        <dbReference type="Proteomes" id="UP000268727"/>
    </source>
</evidence>
<proteinExistence type="predicted"/>